<dbReference type="PANTHER" id="PTHR46310">
    <property type="entry name" value="AMIDASE 1"/>
    <property type="match status" value="1"/>
</dbReference>
<evidence type="ECO:0000256" key="1">
    <source>
        <dbReference type="SAM" id="MobiDB-lite"/>
    </source>
</evidence>
<dbReference type="Proteomes" id="UP001391051">
    <property type="component" value="Unassembled WGS sequence"/>
</dbReference>
<dbReference type="EMBL" id="JAQQWE010000004">
    <property type="protein sequence ID" value="KAK7955865.1"/>
    <property type="molecule type" value="Genomic_DNA"/>
</dbReference>
<organism evidence="3 4">
    <name type="scientific">Apiospora aurea</name>
    <dbReference type="NCBI Taxonomy" id="335848"/>
    <lineage>
        <taxon>Eukaryota</taxon>
        <taxon>Fungi</taxon>
        <taxon>Dikarya</taxon>
        <taxon>Ascomycota</taxon>
        <taxon>Pezizomycotina</taxon>
        <taxon>Sordariomycetes</taxon>
        <taxon>Xylariomycetidae</taxon>
        <taxon>Amphisphaeriales</taxon>
        <taxon>Apiosporaceae</taxon>
        <taxon>Apiospora</taxon>
    </lineage>
</organism>
<feature type="region of interest" description="Disordered" evidence="1">
    <location>
        <begin position="530"/>
        <end position="556"/>
    </location>
</feature>
<dbReference type="GeneID" id="92074371"/>
<proteinExistence type="predicted"/>
<dbReference type="Gene3D" id="3.90.1300.10">
    <property type="entry name" value="Amidase signature (AS) domain"/>
    <property type="match status" value="1"/>
</dbReference>
<name>A0ABR1QGJ9_9PEZI</name>
<feature type="region of interest" description="Disordered" evidence="1">
    <location>
        <begin position="619"/>
        <end position="639"/>
    </location>
</feature>
<dbReference type="RefSeq" id="XP_066701171.1">
    <property type="nucleotide sequence ID" value="XM_066841309.1"/>
</dbReference>
<feature type="domain" description="Amidase" evidence="2">
    <location>
        <begin position="195"/>
        <end position="370"/>
    </location>
</feature>
<protein>
    <recommendedName>
        <fullName evidence="2">Amidase domain-containing protein</fullName>
    </recommendedName>
</protein>
<feature type="compositionally biased region" description="Acidic residues" evidence="1">
    <location>
        <begin position="543"/>
        <end position="556"/>
    </location>
</feature>
<sequence length="684" mass="73585">MGIKTAAPTTASPATPSAVTIVYIGGVPYLLPHDAPVLSLGQLPIRHGRQYVPATSFGSLVQTKTAEIVMRLFEDDDVWTDEFLSLVFYAQNDSDNFEAFLAEIPSESRASTRAIMVGSDIHGQSVPLAPGPYVCDFLTGNLYRPYRLYEDSSDAFVRGALPTGSVASGKGDSSSYQCLEVSDMIPVPSKLYHLDADRTAPKPLAGMRFGVKDSIDVAGLHTGNGSRCYRELYPPRTETAACVARLLEAGAVMVGKMRCGQWCDGQDPVDRIEEPTPINPRGDGFQKPSGSSSGSAAGCASYPWLDFTVGTDTGGSIRHPAAVNGVYGIRPSSGRMPSDGMLVCSALLDTPGMLARSAAMAERVANVMFSEPLPRAASRRRFKLLYAVEPNTASTTPKFFSAGGSGPEASTPAGRIMESFVSQLEKHLKSQRRELNLYELWASSANSKEDLVTATSTMYQNIVYGSLSRTAIEPFLRDYRAEKGPKARPFIEATTRKRLEYGKGVSDAETEDSERRLKFFADWVNNTVLPAPSSSTATTADGPSDEGEAEEEEDDEIPLLLYPQSWAQPAYRDEPATHALIGPDGKPALFWTGFSAYSLAYASGCPDIAVPLGEVPFTSRITGDPEEGGGGEGEASKSNSTRLPVAISILAPKGTDEVLLGLLRELEEKRVLKEVGCGSRLFRD</sequence>
<dbReference type="PANTHER" id="PTHR46310:SF7">
    <property type="entry name" value="AMIDASE 1"/>
    <property type="match status" value="1"/>
</dbReference>
<reference evidence="3 4" key="1">
    <citation type="submission" date="2023-01" db="EMBL/GenBank/DDBJ databases">
        <title>Analysis of 21 Apiospora genomes using comparative genomics revels a genus with tremendous synthesis potential of carbohydrate active enzymes and secondary metabolites.</title>
        <authorList>
            <person name="Sorensen T."/>
        </authorList>
    </citation>
    <scope>NUCLEOTIDE SEQUENCE [LARGE SCALE GENOMIC DNA]</scope>
    <source>
        <strain evidence="3 4">CBS 24483</strain>
    </source>
</reference>
<accession>A0ABR1QGJ9</accession>
<feature type="compositionally biased region" description="Polar residues" evidence="1">
    <location>
        <begin position="530"/>
        <end position="541"/>
    </location>
</feature>
<dbReference type="Pfam" id="PF01425">
    <property type="entry name" value="Amidase"/>
    <property type="match status" value="1"/>
</dbReference>
<dbReference type="InterPro" id="IPR036928">
    <property type="entry name" value="AS_sf"/>
</dbReference>
<evidence type="ECO:0000313" key="3">
    <source>
        <dbReference type="EMBL" id="KAK7955865.1"/>
    </source>
</evidence>
<comment type="caution">
    <text evidence="3">The sequence shown here is derived from an EMBL/GenBank/DDBJ whole genome shotgun (WGS) entry which is preliminary data.</text>
</comment>
<keyword evidence="4" id="KW-1185">Reference proteome</keyword>
<evidence type="ECO:0000313" key="4">
    <source>
        <dbReference type="Proteomes" id="UP001391051"/>
    </source>
</evidence>
<dbReference type="SUPFAM" id="SSF75304">
    <property type="entry name" value="Amidase signature (AS) enzymes"/>
    <property type="match status" value="1"/>
</dbReference>
<gene>
    <name evidence="3" type="ORF">PG986_005087</name>
</gene>
<evidence type="ECO:0000259" key="2">
    <source>
        <dbReference type="Pfam" id="PF01425"/>
    </source>
</evidence>
<dbReference type="InterPro" id="IPR023631">
    <property type="entry name" value="Amidase_dom"/>
</dbReference>